<dbReference type="GO" id="GO:0030490">
    <property type="term" value="P:maturation of SSU-rRNA"/>
    <property type="evidence" value="ECO:0007669"/>
    <property type="project" value="TreeGrafter"/>
</dbReference>
<dbReference type="EMBL" id="AP006487">
    <property type="protein sequence ID" value="BAM79274.1"/>
    <property type="molecule type" value="Genomic_DNA"/>
</dbReference>
<dbReference type="SUPFAM" id="SSF50978">
    <property type="entry name" value="WD40 repeat-like"/>
    <property type="match status" value="1"/>
</dbReference>
<dbReference type="PANTHER" id="PTHR19853:SF0">
    <property type="entry name" value="WD REPEAT-CONTAINING PROTEIN 3"/>
    <property type="match status" value="1"/>
</dbReference>
<feature type="repeat" description="WD" evidence="3">
    <location>
        <begin position="871"/>
        <end position="902"/>
    </location>
</feature>
<proteinExistence type="predicted"/>
<dbReference type="Gene3D" id="2.130.10.10">
    <property type="entry name" value="YVTN repeat-like/Quinoprotein amine dehydrogenase"/>
    <property type="match status" value="4"/>
</dbReference>
<dbReference type="AlphaFoldDB" id="M1V6X4"/>
<dbReference type="GO" id="GO:0032040">
    <property type="term" value="C:small-subunit processome"/>
    <property type="evidence" value="ECO:0007669"/>
    <property type="project" value="TreeGrafter"/>
</dbReference>
<evidence type="ECO:0000313" key="4">
    <source>
        <dbReference type="EMBL" id="BAM79274.1"/>
    </source>
</evidence>
<protein>
    <submittedName>
        <fullName evidence="4">Uncharacterized protein</fullName>
    </submittedName>
</protein>
<evidence type="ECO:0000256" key="2">
    <source>
        <dbReference type="ARBA" id="ARBA00022737"/>
    </source>
</evidence>
<evidence type="ECO:0000256" key="3">
    <source>
        <dbReference type="PROSITE-ProRule" id="PRU00221"/>
    </source>
</evidence>
<dbReference type="InterPro" id="IPR051570">
    <property type="entry name" value="TBC1_cilium_biogenesis"/>
</dbReference>
<dbReference type="STRING" id="280699.M1V6X4"/>
<dbReference type="Gramene" id="CME044CT">
    <property type="protein sequence ID" value="CME044CT"/>
    <property type="gene ID" value="CME044C"/>
</dbReference>
<keyword evidence="1 3" id="KW-0853">WD repeat</keyword>
<dbReference type="GO" id="GO:0030515">
    <property type="term" value="F:snoRNA binding"/>
    <property type="evidence" value="ECO:0007669"/>
    <property type="project" value="TreeGrafter"/>
</dbReference>
<sequence length="1115" mass="121787">MVRLYPTFKAEKVLGVVASPYGTVIGAHGGGGSYFVGNQTIGFFRLPCAPSSTRKSVSDLDSQPRKDRSLKRGPLLYVAVAAVEAVHVWETRRARLVARLTNVSVLSPVTCISCTLDLGSLTKHTDQDQRRSSGPQMVSSVWYMIAAGHADGTISLYVLQASEGQARSTWYDKAAYPFGQTQGDATQSEPSAASGGVDHAVFRLCDTKRLQGHRSGVTCLAFSGDSAHLACGCRNGDVSLWDIWSEQCILQLRGLHSDLVTSLCFIGNSEDNITFDAMQSTRRGNALYRGKVLLSSGKDAVIKLVDLETQDCLQALFCEQSAIWSTVYLAKRKLFLAGNNDGDIHLWRQNAAASGDAHAWRPPSHGTHFTKIGVVHRARARSRLLGLCAAPDDSFVIGFDADRNLEFYEVRDESGVKRHIKRRRKRAAKKHAMEHVSSANSCLEGESGDGDDAMRNELEASDFLCLRLQTKFECKILSLACITNGDRFGKDRMENLMFIVHRANNAVSVENACMILGDTQNEVSGEISLANVTNATRETRLETSPVRVSGVECALYIGGDGHPQPVTALALSDDFDQFLSASMKSVPLPRVGHPLILSAAQDIRIWNSGTGQCLCSIELPDAGERKRPTVTAVMFLRPPSDAGASFVEGKYAAVATNKGAVMILDCESGVILEKQSIAPANGAPTGPVIRAMAQSASGNFIAVGGNAGFVSFHRLSFSGTTWSVHDAPRLEVANEITALCFTPNEELILVALTDMTVRAFRMDSLSFALSFYGHKLPVTTMDISGDSKMLVTGSMDKSIRLWGLQFGDCIRCISRAHEDGVTCVRFDYSNPRCFWSGGRDGSLRYWDADLAADRSFICTLDGKNVLAENGWGHRSGTVTSIAPSGRGEIVVSAGTDHSIRVWHRLDDQIVAGEEGERALREHFETDALKDQESDYIGIIEAEENESEAAYEPATSVGSIHNTPNSLKTLDSIAATDRIIEQMARFEDETRLDGSSAKKQRISELLPLLRSIRTTHYNAALTALPMGSALMLARICLETAEHPEDFIQCSLSDRELLIRTVLKLIKDRFREFCVHIAGPEGNQTRKFVSTFRQRAQAFVRDSRSIVGMNIAALRMI</sequence>
<reference evidence="4 5" key="2">
    <citation type="journal article" date="2007" name="BMC Biol.">
        <title>A 100%-complete sequence reveals unusually simple genomic features in the hot-spring red alga Cyanidioschyzon merolae.</title>
        <authorList>
            <person name="Nozaki H."/>
            <person name="Takano H."/>
            <person name="Misumi O."/>
            <person name="Terasawa K."/>
            <person name="Matsuzaki M."/>
            <person name="Maruyama S."/>
            <person name="Nishida K."/>
            <person name="Yagisawa F."/>
            <person name="Yoshida Y."/>
            <person name="Fujiwara T."/>
            <person name="Takio S."/>
            <person name="Tamura K."/>
            <person name="Chung S.J."/>
            <person name="Nakamura S."/>
            <person name="Kuroiwa H."/>
            <person name="Tanaka K."/>
            <person name="Sato N."/>
            <person name="Kuroiwa T."/>
        </authorList>
    </citation>
    <scope>NUCLEOTIDE SEQUENCE [LARGE SCALE GENOMIC DNA]</scope>
    <source>
        <strain evidence="4 5">10D</strain>
    </source>
</reference>
<dbReference type="PROSITE" id="PS50294">
    <property type="entry name" value="WD_REPEATS_REGION"/>
    <property type="match status" value="2"/>
</dbReference>
<dbReference type="GO" id="GO:0034388">
    <property type="term" value="C:Pwp2p-containing subcomplex of 90S preribosome"/>
    <property type="evidence" value="ECO:0007669"/>
    <property type="project" value="TreeGrafter"/>
</dbReference>
<dbReference type="Pfam" id="PF25172">
    <property type="entry name" value="Beta-prop_WDR3_2nd"/>
    <property type="match status" value="1"/>
</dbReference>
<keyword evidence="5" id="KW-1185">Reference proteome</keyword>
<dbReference type="InterPro" id="IPR015943">
    <property type="entry name" value="WD40/YVTN_repeat-like_dom_sf"/>
</dbReference>
<organism evidence="4 5">
    <name type="scientific">Cyanidioschyzon merolae (strain NIES-3377 / 10D)</name>
    <name type="common">Unicellular red alga</name>
    <dbReference type="NCBI Taxonomy" id="280699"/>
    <lineage>
        <taxon>Eukaryota</taxon>
        <taxon>Rhodophyta</taxon>
        <taxon>Bangiophyceae</taxon>
        <taxon>Cyanidiales</taxon>
        <taxon>Cyanidiaceae</taxon>
        <taxon>Cyanidioschyzon</taxon>
    </lineage>
</organism>
<dbReference type="SMART" id="SM00320">
    <property type="entry name" value="WD40"/>
    <property type="match status" value="10"/>
</dbReference>
<dbReference type="OrthoDB" id="407922at2759"/>
<accession>M1V6X4</accession>
<keyword evidence="2" id="KW-0677">Repeat</keyword>
<feature type="repeat" description="WD" evidence="3">
    <location>
        <begin position="210"/>
        <end position="251"/>
    </location>
</feature>
<dbReference type="HOGENOM" id="CLU_281234_0_0_1"/>
<dbReference type="KEGG" id="cme:CYME_CME044C"/>
<dbReference type="PROSITE" id="PS50082">
    <property type="entry name" value="WD_REPEATS_2"/>
    <property type="match status" value="4"/>
</dbReference>
<feature type="repeat" description="WD" evidence="3">
    <location>
        <begin position="771"/>
        <end position="812"/>
    </location>
</feature>
<dbReference type="InterPro" id="IPR001680">
    <property type="entry name" value="WD40_rpt"/>
</dbReference>
<dbReference type="OMA" id="VWCESEE"/>
<dbReference type="RefSeq" id="XP_005535560.1">
    <property type="nucleotide sequence ID" value="XM_005535503.1"/>
</dbReference>
<dbReference type="GeneID" id="16992832"/>
<dbReference type="Proteomes" id="UP000007014">
    <property type="component" value="Chromosome 5"/>
</dbReference>
<reference evidence="4 5" key="1">
    <citation type="journal article" date="2004" name="Nature">
        <title>Genome sequence of the ultrasmall unicellular red alga Cyanidioschyzon merolae 10D.</title>
        <authorList>
            <person name="Matsuzaki M."/>
            <person name="Misumi O."/>
            <person name="Shin-i T."/>
            <person name="Maruyama S."/>
            <person name="Takahara M."/>
            <person name="Miyagishima S."/>
            <person name="Mori T."/>
            <person name="Nishida K."/>
            <person name="Yagisawa F."/>
            <person name="Nishida K."/>
            <person name="Yoshida Y."/>
            <person name="Nishimura Y."/>
            <person name="Nakao S."/>
            <person name="Kobayashi T."/>
            <person name="Momoyama Y."/>
            <person name="Higashiyama T."/>
            <person name="Minoda A."/>
            <person name="Sano M."/>
            <person name="Nomoto H."/>
            <person name="Oishi K."/>
            <person name="Hayashi H."/>
            <person name="Ohta F."/>
            <person name="Nishizaka S."/>
            <person name="Haga S."/>
            <person name="Miura S."/>
            <person name="Morishita T."/>
            <person name="Kabeya Y."/>
            <person name="Terasawa K."/>
            <person name="Suzuki Y."/>
            <person name="Ishii Y."/>
            <person name="Asakawa S."/>
            <person name="Takano H."/>
            <person name="Ohta N."/>
            <person name="Kuroiwa H."/>
            <person name="Tanaka K."/>
            <person name="Shimizu N."/>
            <person name="Sugano S."/>
            <person name="Sato N."/>
            <person name="Nozaki H."/>
            <person name="Ogasawara N."/>
            <person name="Kohara Y."/>
            <person name="Kuroiwa T."/>
        </authorList>
    </citation>
    <scope>NUCLEOTIDE SEQUENCE [LARGE SCALE GENOMIC DNA]</scope>
    <source>
        <strain evidence="4 5">10D</strain>
    </source>
</reference>
<dbReference type="eggNOG" id="KOG0306">
    <property type="taxonomic scope" value="Eukaryota"/>
</dbReference>
<gene>
    <name evidence="4" type="ORF">CYME_CME044C</name>
</gene>
<feature type="repeat" description="WD" evidence="3">
    <location>
        <begin position="814"/>
        <end position="847"/>
    </location>
</feature>
<name>M1V6X4_CYAM1</name>
<dbReference type="SUPFAM" id="SSF50998">
    <property type="entry name" value="Quinoprotein alcohol dehydrogenase-like"/>
    <property type="match status" value="1"/>
</dbReference>
<dbReference type="InterPro" id="IPR011047">
    <property type="entry name" value="Quinoprotein_ADH-like_sf"/>
</dbReference>
<dbReference type="Pfam" id="PF00400">
    <property type="entry name" value="WD40"/>
    <property type="match status" value="1"/>
</dbReference>
<evidence type="ECO:0000313" key="5">
    <source>
        <dbReference type="Proteomes" id="UP000007014"/>
    </source>
</evidence>
<evidence type="ECO:0000256" key="1">
    <source>
        <dbReference type="ARBA" id="ARBA00022574"/>
    </source>
</evidence>
<dbReference type="PANTHER" id="PTHR19853">
    <property type="entry name" value="WD REPEAT CONTAINING PROTEIN 3 WDR3"/>
    <property type="match status" value="1"/>
</dbReference>
<dbReference type="InterPro" id="IPR036322">
    <property type="entry name" value="WD40_repeat_dom_sf"/>
</dbReference>